<keyword evidence="7" id="KW-0998">Cell outer membrane</keyword>
<evidence type="ECO:0000256" key="1">
    <source>
        <dbReference type="ARBA" id="ARBA00004442"/>
    </source>
</evidence>
<feature type="coiled-coil region" evidence="8">
    <location>
        <begin position="183"/>
        <end position="210"/>
    </location>
</feature>
<dbReference type="GO" id="GO:0015288">
    <property type="term" value="F:porin activity"/>
    <property type="evidence" value="ECO:0007669"/>
    <property type="project" value="TreeGrafter"/>
</dbReference>
<dbReference type="SUPFAM" id="SSF56954">
    <property type="entry name" value="Outer membrane efflux proteins (OEP)"/>
    <property type="match status" value="1"/>
</dbReference>
<feature type="chain" id="PRO_5005512725" evidence="9">
    <location>
        <begin position="34"/>
        <end position="491"/>
    </location>
</feature>
<comment type="similarity">
    <text evidence="2">Belongs to the outer membrane factor (OMF) (TC 1.B.17) family.</text>
</comment>
<keyword evidence="11" id="KW-1185">Reference proteome</keyword>
<dbReference type="Proteomes" id="UP000036771">
    <property type="component" value="Unassembled WGS sequence"/>
</dbReference>
<keyword evidence="3" id="KW-0813">Transport</keyword>
<dbReference type="NCBIfam" id="TIGR01844">
    <property type="entry name" value="type_I_sec_TolC"/>
    <property type="match status" value="1"/>
</dbReference>
<dbReference type="OrthoDB" id="9814637at2"/>
<keyword evidence="6" id="KW-0472">Membrane</keyword>
<feature type="signal peptide" evidence="9">
    <location>
        <begin position="1"/>
        <end position="33"/>
    </location>
</feature>
<reference evidence="10 11" key="1">
    <citation type="submission" date="2015-03" db="EMBL/GenBank/DDBJ databases">
        <title>Caedibacter varicaedens, whole genome shotgun sequence.</title>
        <authorList>
            <person name="Suzuki H."/>
            <person name="Dapper A.L."/>
            <person name="Gibson A.K."/>
            <person name="Jackson C."/>
            <person name="Lee H."/>
            <person name="Pejaver V.R."/>
            <person name="Doak T."/>
            <person name="Lynch M."/>
        </authorList>
    </citation>
    <scope>NUCLEOTIDE SEQUENCE [LARGE SCALE GENOMIC DNA]</scope>
</reference>
<accession>A0A0K8MEK2</accession>
<evidence type="ECO:0000256" key="4">
    <source>
        <dbReference type="ARBA" id="ARBA00022452"/>
    </source>
</evidence>
<dbReference type="InterPro" id="IPR003423">
    <property type="entry name" value="OMP_efflux"/>
</dbReference>
<keyword evidence="5" id="KW-0812">Transmembrane</keyword>
<organism evidence="10 11">
    <name type="scientific">Caedimonas varicaedens</name>
    <dbReference type="NCBI Taxonomy" id="1629334"/>
    <lineage>
        <taxon>Bacteria</taxon>
        <taxon>Pseudomonadati</taxon>
        <taxon>Pseudomonadota</taxon>
        <taxon>Alphaproteobacteria</taxon>
        <taxon>Holosporales</taxon>
        <taxon>Caedimonadaceae</taxon>
        <taxon>Caedimonas</taxon>
    </lineage>
</organism>
<evidence type="ECO:0000256" key="3">
    <source>
        <dbReference type="ARBA" id="ARBA00022448"/>
    </source>
</evidence>
<evidence type="ECO:0000313" key="10">
    <source>
        <dbReference type="EMBL" id="GAO98309.1"/>
    </source>
</evidence>
<gene>
    <name evidence="10" type="primary">bepC_2</name>
    <name evidence="10" type="ORF">Cva_00958</name>
</gene>
<protein>
    <submittedName>
        <fullName evidence="10">Outer membrane efflux protein BepC</fullName>
    </submittedName>
</protein>
<dbReference type="PANTHER" id="PTHR30026">
    <property type="entry name" value="OUTER MEMBRANE PROTEIN TOLC"/>
    <property type="match status" value="1"/>
</dbReference>
<evidence type="ECO:0000256" key="6">
    <source>
        <dbReference type="ARBA" id="ARBA00023136"/>
    </source>
</evidence>
<dbReference type="Pfam" id="PF02321">
    <property type="entry name" value="OEP"/>
    <property type="match status" value="2"/>
</dbReference>
<keyword evidence="4" id="KW-1134">Transmembrane beta strand</keyword>
<dbReference type="InterPro" id="IPR051906">
    <property type="entry name" value="TolC-like"/>
</dbReference>
<keyword evidence="8" id="KW-0175">Coiled coil</keyword>
<comment type="subcellular location">
    <subcellularLocation>
        <location evidence="1">Cell outer membrane</location>
    </subcellularLocation>
</comment>
<evidence type="ECO:0000313" key="11">
    <source>
        <dbReference type="Proteomes" id="UP000036771"/>
    </source>
</evidence>
<proteinExistence type="inferred from homology"/>
<dbReference type="PANTHER" id="PTHR30026:SF22">
    <property type="entry name" value="OUTER MEMBRANE EFFLUX PROTEIN"/>
    <property type="match status" value="1"/>
</dbReference>
<sequence length="491" mass="54373" precursor="true">MREKSLQNKFNRTILTSVSFVAMGLLIPQTVVAAGTKHHKMHKPVAISSDDSMTDNNSVREAIMSALINSPNIKADYAAKQEAAERIEQAKAGYYPTLDARAAGGYGYLRDKLSGNKLNSAAHGTVVSDRYDMSLSVRQMVFDGLDTPHKVEKASKEETQSGKKINETKELVAFNAAREYITLRRFQRLVRLAEENIRQHENILGKVRSQVNAGRSTIADTQHVQSRLEDARAAYRDIQGDLESSAARYMEVIGHEPGRLKNAHVPGNLLPTTQEAALEFARQSSRSLEVANATVEVAKADLEVTNTPFYPSLSLEGDAQRNFNAPGTNGNQTTLSALAVVRYNLFNGGRDIAKKREYIERVTEAKFKREAELRRTEREVRISWAEMSSAHRQADALREAVKSKMQMLHTYLSQYDLGNLSFLQILDAAHEVFLAKGSLITADAAEDTAALRLLATMGSLVKSYGGSALPNNPNEIKPVSYTMSQTKRKRG</sequence>
<dbReference type="STRING" id="1629334.Cva_00958"/>
<dbReference type="GO" id="GO:0015562">
    <property type="term" value="F:efflux transmembrane transporter activity"/>
    <property type="evidence" value="ECO:0007669"/>
    <property type="project" value="InterPro"/>
</dbReference>
<dbReference type="GO" id="GO:1990281">
    <property type="term" value="C:efflux pump complex"/>
    <property type="evidence" value="ECO:0007669"/>
    <property type="project" value="TreeGrafter"/>
</dbReference>
<dbReference type="EMBL" id="BBVC01000042">
    <property type="protein sequence ID" value="GAO98309.1"/>
    <property type="molecule type" value="Genomic_DNA"/>
</dbReference>
<comment type="caution">
    <text evidence="10">The sequence shown here is derived from an EMBL/GenBank/DDBJ whole genome shotgun (WGS) entry which is preliminary data.</text>
</comment>
<evidence type="ECO:0000256" key="7">
    <source>
        <dbReference type="ARBA" id="ARBA00023237"/>
    </source>
</evidence>
<dbReference type="GO" id="GO:0009279">
    <property type="term" value="C:cell outer membrane"/>
    <property type="evidence" value="ECO:0007669"/>
    <property type="project" value="UniProtKB-SubCell"/>
</dbReference>
<evidence type="ECO:0000256" key="8">
    <source>
        <dbReference type="SAM" id="Coils"/>
    </source>
</evidence>
<evidence type="ECO:0000256" key="5">
    <source>
        <dbReference type="ARBA" id="ARBA00022692"/>
    </source>
</evidence>
<evidence type="ECO:0000256" key="2">
    <source>
        <dbReference type="ARBA" id="ARBA00007613"/>
    </source>
</evidence>
<name>A0A0K8MEK2_9PROT</name>
<dbReference type="AlphaFoldDB" id="A0A0K8MEK2"/>
<evidence type="ECO:0000256" key="9">
    <source>
        <dbReference type="SAM" id="SignalP"/>
    </source>
</evidence>
<keyword evidence="9" id="KW-0732">Signal</keyword>
<dbReference type="Gene3D" id="1.20.1600.10">
    <property type="entry name" value="Outer membrane efflux proteins (OEP)"/>
    <property type="match status" value="1"/>
</dbReference>
<dbReference type="InterPro" id="IPR010130">
    <property type="entry name" value="T1SS_OMP_TolC"/>
</dbReference>